<evidence type="ECO:0000256" key="9">
    <source>
        <dbReference type="PIRSR" id="PIRSR640255-2"/>
    </source>
</evidence>
<dbReference type="GO" id="GO:0004519">
    <property type="term" value="F:endonuclease activity"/>
    <property type="evidence" value="ECO:0007669"/>
    <property type="project" value="UniProtKB-UniRule"/>
</dbReference>
<keyword evidence="12" id="KW-0812">Transmembrane</keyword>
<dbReference type="EMBL" id="FOFB01000011">
    <property type="protein sequence ID" value="SEQ54049.1"/>
    <property type="molecule type" value="Genomic_DNA"/>
</dbReference>
<name>A0A1H9GVJ2_9BACT</name>
<feature type="transmembrane region" description="Helical" evidence="12">
    <location>
        <begin position="20"/>
        <end position="38"/>
    </location>
</feature>
<dbReference type="InterPro" id="IPR044925">
    <property type="entry name" value="His-Me_finger_sf"/>
</dbReference>
<evidence type="ECO:0000313" key="16">
    <source>
        <dbReference type="Proteomes" id="UP000199021"/>
    </source>
</evidence>
<feature type="active site" description="Proton acceptor" evidence="8">
    <location>
        <position position="136"/>
    </location>
</feature>
<dbReference type="PANTHER" id="PTHR13966:SF5">
    <property type="entry name" value="ENDONUCLEASE G, MITOCHONDRIAL"/>
    <property type="match status" value="1"/>
</dbReference>
<dbReference type="Gene3D" id="3.40.570.10">
    <property type="entry name" value="Extracellular Endonuclease, subunit A"/>
    <property type="match status" value="1"/>
</dbReference>
<evidence type="ECO:0000256" key="3">
    <source>
        <dbReference type="ARBA" id="ARBA00022722"/>
    </source>
</evidence>
<dbReference type="Pfam" id="PF01223">
    <property type="entry name" value="Endonuclease_NS"/>
    <property type="match status" value="1"/>
</dbReference>
<dbReference type="RefSeq" id="WP_090168532.1">
    <property type="nucleotide sequence ID" value="NZ_FOFB01000011.1"/>
</dbReference>
<proteinExistence type="inferred from homology"/>
<keyword evidence="5 10" id="KW-0255">Endonuclease</keyword>
<dbReference type="EC" id="3.1.30.-" evidence="10"/>
<dbReference type="InterPro" id="IPR001604">
    <property type="entry name" value="Endo_G_ENPP1-like_dom"/>
</dbReference>
<organism evidence="15 16">
    <name type="scientific">Neolewinella agarilytica</name>
    <dbReference type="NCBI Taxonomy" id="478744"/>
    <lineage>
        <taxon>Bacteria</taxon>
        <taxon>Pseudomonadati</taxon>
        <taxon>Bacteroidota</taxon>
        <taxon>Saprospiria</taxon>
        <taxon>Saprospirales</taxon>
        <taxon>Lewinellaceae</taxon>
        <taxon>Neolewinella</taxon>
    </lineage>
</organism>
<sequence>MAKLRRNHTPQGTPASGGTIAKVGIFGAIIAALVWAFGNFGGMTGEENSADDRIDYAGEDYVAPAGTRGQVIKRDGFTLSYDEEWEQAEWVAYVLERKNLQQEWSKRPRDFKSDPEVRTQSATDNDYRGSGYDRGHLAPFADFAWNPAMAKETFYMSNISPQARQFNQGVWRELEELTRDWANRFKRLYVVTGPVMTEDPKGTIGRNNRIAIPAAYYKVLLDLDDPEQKAIGFVIPNEISFDPLPKYAMSVDEVESITGINFFSELMPADQEKQLEAIGNPDLWPFSKKKYDKRVNSWNNVR</sequence>
<dbReference type="GO" id="GO:0046872">
    <property type="term" value="F:metal ion binding"/>
    <property type="evidence" value="ECO:0007669"/>
    <property type="project" value="UniProtKB-KW"/>
</dbReference>
<feature type="domain" description="ENPP1-3/EXOG-like endonuclease/phosphodiesterase" evidence="13">
    <location>
        <begin position="74"/>
        <end position="269"/>
    </location>
</feature>
<keyword evidence="16" id="KW-1185">Reference proteome</keyword>
<feature type="region of interest" description="Disordered" evidence="11">
    <location>
        <begin position="104"/>
        <end position="128"/>
    </location>
</feature>
<dbReference type="AlphaFoldDB" id="A0A1H9GVJ2"/>
<keyword evidence="3 10" id="KW-0540">Nuclease</keyword>
<dbReference type="STRING" id="478744.SAMN05444359_111123"/>
<evidence type="ECO:0000256" key="10">
    <source>
        <dbReference type="RuleBase" id="RU366055"/>
    </source>
</evidence>
<evidence type="ECO:0000256" key="11">
    <source>
        <dbReference type="SAM" id="MobiDB-lite"/>
    </source>
</evidence>
<feature type="binding site" evidence="9">
    <location>
        <position position="167"/>
    </location>
    <ligand>
        <name>Mg(2+)</name>
        <dbReference type="ChEBI" id="CHEBI:18420"/>
        <note>catalytic</note>
    </ligand>
</feature>
<dbReference type="SUPFAM" id="SSF54060">
    <property type="entry name" value="His-Me finger endonucleases"/>
    <property type="match status" value="1"/>
</dbReference>
<dbReference type="Proteomes" id="UP000199021">
    <property type="component" value="Unassembled WGS sequence"/>
</dbReference>
<dbReference type="InParanoid" id="A0A1H9GVJ2"/>
<dbReference type="OrthoDB" id="9811262at2"/>
<comment type="cofactor">
    <cofactor evidence="1 10">
        <name>Mg(2+)</name>
        <dbReference type="ChEBI" id="CHEBI:18420"/>
    </cofactor>
</comment>
<evidence type="ECO:0000256" key="7">
    <source>
        <dbReference type="ARBA" id="ARBA00022842"/>
    </source>
</evidence>
<dbReference type="GO" id="GO:0016787">
    <property type="term" value="F:hydrolase activity"/>
    <property type="evidence" value="ECO:0007669"/>
    <property type="project" value="UniProtKB-KW"/>
</dbReference>
<protein>
    <recommendedName>
        <fullName evidence="10">Endonuclease</fullName>
        <ecNumber evidence="10">3.1.30.-</ecNumber>
    </recommendedName>
</protein>
<dbReference type="SMART" id="SM00477">
    <property type="entry name" value="NUC"/>
    <property type="match status" value="1"/>
</dbReference>
<keyword evidence="12" id="KW-1133">Transmembrane helix</keyword>
<evidence type="ECO:0000259" key="14">
    <source>
        <dbReference type="SMART" id="SM00892"/>
    </source>
</evidence>
<reference evidence="16" key="1">
    <citation type="submission" date="2016-10" db="EMBL/GenBank/DDBJ databases">
        <authorList>
            <person name="Varghese N."/>
            <person name="Submissions S."/>
        </authorList>
    </citation>
    <scope>NUCLEOTIDE SEQUENCE [LARGE SCALE GENOMIC DNA]</scope>
    <source>
        <strain evidence="16">DSM 24740</strain>
    </source>
</reference>
<keyword evidence="12" id="KW-0472">Membrane</keyword>
<keyword evidence="4 9" id="KW-0479">Metal-binding</keyword>
<dbReference type="SMART" id="SM00892">
    <property type="entry name" value="Endonuclease_NS"/>
    <property type="match status" value="1"/>
</dbReference>
<evidence type="ECO:0000256" key="1">
    <source>
        <dbReference type="ARBA" id="ARBA00001946"/>
    </source>
</evidence>
<evidence type="ECO:0000256" key="5">
    <source>
        <dbReference type="ARBA" id="ARBA00022759"/>
    </source>
</evidence>
<evidence type="ECO:0000313" key="15">
    <source>
        <dbReference type="EMBL" id="SEQ54049.1"/>
    </source>
</evidence>
<feature type="compositionally biased region" description="Basic and acidic residues" evidence="11">
    <location>
        <begin position="104"/>
        <end position="117"/>
    </location>
</feature>
<evidence type="ECO:0000256" key="8">
    <source>
        <dbReference type="PIRSR" id="PIRSR640255-1"/>
    </source>
</evidence>
<dbReference type="PANTHER" id="PTHR13966">
    <property type="entry name" value="ENDONUCLEASE RELATED"/>
    <property type="match status" value="1"/>
</dbReference>
<dbReference type="PROSITE" id="PS01070">
    <property type="entry name" value="NUCLEASE_NON_SPEC"/>
    <property type="match status" value="1"/>
</dbReference>
<dbReference type="CDD" id="cd00091">
    <property type="entry name" value="NUC"/>
    <property type="match status" value="1"/>
</dbReference>
<feature type="domain" description="DNA/RNA non-specific endonuclease/pyrophosphatase/phosphodiesterase" evidence="14">
    <location>
        <begin position="73"/>
        <end position="269"/>
    </location>
</feature>
<evidence type="ECO:0000256" key="12">
    <source>
        <dbReference type="SAM" id="Phobius"/>
    </source>
</evidence>
<dbReference type="InterPro" id="IPR018524">
    <property type="entry name" value="DNA/RNA_endonuclease_AS"/>
</dbReference>
<accession>A0A1H9GVJ2</accession>
<evidence type="ECO:0000256" key="2">
    <source>
        <dbReference type="ARBA" id="ARBA00010052"/>
    </source>
</evidence>
<dbReference type="InterPro" id="IPR020821">
    <property type="entry name" value="ENPP1-3/EXOG-like_nuc-like"/>
</dbReference>
<evidence type="ECO:0000256" key="6">
    <source>
        <dbReference type="ARBA" id="ARBA00022801"/>
    </source>
</evidence>
<comment type="similarity">
    <text evidence="2 10">Belongs to the DNA/RNA non-specific endonuclease family.</text>
</comment>
<keyword evidence="6 10" id="KW-0378">Hydrolase</keyword>
<keyword evidence="7" id="KW-0460">Magnesium</keyword>
<dbReference type="InterPro" id="IPR044929">
    <property type="entry name" value="DNA/RNA_non-sp_Endonuclease_sf"/>
</dbReference>
<evidence type="ECO:0000256" key="4">
    <source>
        <dbReference type="ARBA" id="ARBA00022723"/>
    </source>
</evidence>
<evidence type="ECO:0000259" key="13">
    <source>
        <dbReference type="SMART" id="SM00477"/>
    </source>
</evidence>
<dbReference type="GO" id="GO:0003676">
    <property type="term" value="F:nucleic acid binding"/>
    <property type="evidence" value="ECO:0007669"/>
    <property type="project" value="InterPro"/>
</dbReference>
<gene>
    <name evidence="15" type="ORF">SAMN05444359_111123</name>
</gene>
<dbReference type="InterPro" id="IPR040255">
    <property type="entry name" value="Non-specific_endonuclease"/>
</dbReference>